<keyword evidence="10" id="KW-1185">Reference proteome</keyword>
<evidence type="ECO:0000313" key="10">
    <source>
        <dbReference type="Proteomes" id="UP000323142"/>
    </source>
</evidence>
<dbReference type="RefSeq" id="WP_149821224.1">
    <property type="nucleotide sequence ID" value="NZ_VUOA01000037.1"/>
</dbReference>
<evidence type="ECO:0000313" key="9">
    <source>
        <dbReference type="EMBL" id="KAA2235215.1"/>
    </source>
</evidence>
<dbReference type="PANTHER" id="PTHR30151:SF20">
    <property type="entry name" value="ABC TRANSPORTER PERMEASE PROTEIN HI_0355-RELATED"/>
    <property type="match status" value="1"/>
</dbReference>
<comment type="caution">
    <text evidence="9">The sequence shown here is derived from an EMBL/GenBank/DDBJ whole genome shotgun (WGS) entry which is preliminary data.</text>
</comment>
<keyword evidence="5 7" id="KW-1133">Transmembrane helix</keyword>
<evidence type="ECO:0000256" key="2">
    <source>
        <dbReference type="ARBA" id="ARBA00022448"/>
    </source>
</evidence>
<evidence type="ECO:0000256" key="7">
    <source>
        <dbReference type="RuleBase" id="RU363032"/>
    </source>
</evidence>
<evidence type="ECO:0000256" key="1">
    <source>
        <dbReference type="ARBA" id="ARBA00004651"/>
    </source>
</evidence>
<dbReference type="PANTHER" id="PTHR30151">
    <property type="entry name" value="ALKANE SULFONATE ABC TRANSPORTER-RELATED, MEMBRANE SUBUNIT"/>
    <property type="match status" value="1"/>
</dbReference>
<dbReference type="Pfam" id="PF00528">
    <property type="entry name" value="BPD_transp_1"/>
    <property type="match status" value="1"/>
</dbReference>
<reference evidence="9 10" key="2">
    <citation type="submission" date="2019-09" db="EMBL/GenBank/DDBJ databases">
        <authorList>
            <person name="Jin C."/>
        </authorList>
    </citation>
    <scope>NUCLEOTIDE SEQUENCE [LARGE SCALE GENOMIC DNA]</scope>
    <source>
        <strain evidence="9 10">BN140002</strain>
    </source>
</reference>
<keyword evidence="6 7" id="KW-0472">Membrane</keyword>
<protein>
    <submittedName>
        <fullName evidence="9">ABC transporter permease</fullName>
    </submittedName>
</protein>
<keyword evidence="4 7" id="KW-0812">Transmembrane</keyword>
<accession>A0A5B2V9F6</accession>
<feature type="transmembrane region" description="Helical" evidence="7">
    <location>
        <begin position="240"/>
        <end position="262"/>
    </location>
</feature>
<proteinExistence type="inferred from homology"/>
<feature type="transmembrane region" description="Helical" evidence="7">
    <location>
        <begin position="117"/>
        <end position="139"/>
    </location>
</feature>
<evidence type="ECO:0000256" key="6">
    <source>
        <dbReference type="ARBA" id="ARBA00023136"/>
    </source>
</evidence>
<dbReference type="SUPFAM" id="SSF161098">
    <property type="entry name" value="MetI-like"/>
    <property type="match status" value="1"/>
</dbReference>
<sequence>MSDAIVSPAAPPAQARRPAISRAALLPWITTPALVIAFVALWHDYVTRNNVSAFILPAPGSVWSAWVEMLWSSRAWGHTWMTVYATLYGFAWALVIGVGLGVAIARVRWLETTLNPFIVATQVIPKVALVPLFVVWFGFGITSKVIVAAVLAFFPILTNTVLGVKSIDAGHRDVMTSLNATRWQIFRRLELPSALPYILTGMEVGIVLAIIGAIVGEYLGGNNGLGAMLIAKMNAYETDALFAVVIHMTLLGFIFYFGIGALRRMLIPWHQSSGR</sequence>
<dbReference type="GO" id="GO:0005886">
    <property type="term" value="C:plasma membrane"/>
    <property type="evidence" value="ECO:0007669"/>
    <property type="project" value="UniProtKB-SubCell"/>
</dbReference>
<dbReference type="OrthoDB" id="8138334at2"/>
<dbReference type="InterPro" id="IPR000515">
    <property type="entry name" value="MetI-like"/>
</dbReference>
<feature type="transmembrane region" description="Helical" evidence="7">
    <location>
        <begin position="20"/>
        <end position="42"/>
    </location>
</feature>
<evidence type="ECO:0000256" key="4">
    <source>
        <dbReference type="ARBA" id="ARBA00022692"/>
    </source>
</evidence>
<dbReference type="GO" id="GO:0055085">
    <property type="term" value="P:transmembrane transport"/>
    <property type="evidence" value="ECO:0007669"/>
    <property type="project" value="InterPro"/>
</dbReference>
<name>A0A5B2V9F6_9HYPH</name>
<dbReference type="Proteomes" id="UP000323142">
    <property type="component" value="Unassembled WGS sequence"/>
</dbReference>
<dbReference type="Gene3D" id="1.10.3720.10">
    <property type="entry name" value="MetI-like"/>
    <property type="match status" value="1"/>
</dbReference>
<organism evidence="9 10">
    <name type="scientific">Salinarimonas soli</name>
    <dbReference type="NCBI Taxonomy" id="1638099"/>
    <lineage>
        <taxon>Bacteria</taxon>
        <taxon>Pseudomonadati</taxon>
        <taxon>Pseudomonadota</taxon>
        <taxon>Alphaproteobacteria</taxon>
        <taxon>Hyphomicrobiales</taxon>
        <taxon>Salinarimonadaceae</taxon>
        <taxon>Salinarimonas</taxon>
    </lineage>
</organism>
<dbReference type="CDD" id="cd06261">
    <property type="entry name" value="TM_PBP2"/>
    <property type="match status" value="1"/>
</dbReference>
<comment type="subcellular location">
    <subcellularLocation>
        <location evidence="1 7">Cell membrane</location>
        <topology evidence="1 7">Multi-pass membrane protein</topology>
    </subcellularLocation>
</comment>
<feature type="transmembrane region" description="Helical" evidence="7">
    <location>
        <begin position="194"/>
        <end position="220"/>
    </location>
</feature>
<reference evidence="9 10" key="1">
    <citation type="submission" date="2019-09" db="EMBL/GenBank/DDBJ databases">
        <title>Salinarimonas rosea gen. nov., sp. nov., a new member of the a-2 subgroup of the Proteobacteria.</title>
        <authorList>
            <person name="Liu J."/>
        </authorList>
    </citation>
    <scope>NUCLEOTIDE SEQUENCE [LARGE SCALE GENOMIC DNA]</scope>
    <source>
        <strain evidence="9 10">BN140002</strain>
    </source>
</reference>
<dbReference type="AlphaFoldDB" id="A0A5B2V9F6"/>
<gene>
    <name evidence="9" type="ORF">F0L46_20950</name>
</gene>
<feature type="transmembrane region" description="Helical" evidence="7">
    <location>
        <begin position="83"/>
        <end position="105"/>
    </location>
</feature>
<feature type="transmembrane region" description="Helical" evidence="7">
    <location>
        <begin position="54"/>
        <end position="71"/>
    </location>
</feature>
<comment type="similarity">
    <text evidence="7">Belongs to the binding-protein-dependent transport system permease family.</text>
</comment>
<keyword evidence="3" id="KW-1003">Cell membrane</keyword>
<feature type="domain" description="ABC transmembrane type-1" evidence="8">
    <location>
        <begin position="79"/>
        <end position="263"/>
    </location>
</feature>
<evidence type="ECO:0000259" key="8">
    <source>
        <dbReference type="PROSITE" id="PS50928"/>
    </source>
</evidence>
<dbReference type="InterPro" id="IPR035906">
    <property type="entry name" value="MetI-like_sf"/>
</dbReference>
<evidence type="ECO:0000256" key="5">
    <source>
        <dbReference type="ARBA" id="ARBA00022989"/>
    </source>
</evidence>
<dbReference type="PROSITE" id="PS50928">
    <property type="entry name" value="ABC_TM1"/>
    <property type="match status" value="1"/>
</dbReference>
<dbReference type="EMBL" id="VUOA01000037">
    <property type="protein sequence ID" value="KAA2235215.1"/>
    <property type="molecule type" value="Genomic_DNA"/>
</dbReference>
<evidence type="ECO:0000256" key="3">
    <source>
        <dbReference type="ARBA" id="ARBA00022475"/>
    </source>
</evidence>
<keyword evidence="2 7" id="KW-0813">Transport</keyword>
<feature type="transmembrane region" description="Helical" evidence="7">
    <location>
        <begin position="145"/>
        <end position="164"/>
    </location>
</feature>